<dbReference type="Gene3D" id="3.10.10.10">
    <property type="entry name" value="HIV Type 1 Reverse Transcriptase, subunit A, domain 1"/>
    <property type="match status" value="1"/>
</dbReference>
<accession>A0A9X9MMU4</accession>
<reference evidence="2 3" key="1">
    <citation type="submission" date="2018-08" db="EMBL/GenBank/DDBJ databases">
        <authorList>
            <person name="Muller C M."/>
        </authorList>
    </citation>
    <scope>NUCLEOTIDE SEQUENCE [LARGE SCALE GENOMIC DNA]</scope>
</reference>
<name>A0A9X9MMU4_BLUGR</name>
<dbReference type="Proteomes" id="UP000324639">
    <property type="component" value="Chromosome Bgt_-09"/>
</dbReference>
<gene>
    <name evidence="2" type="ORF">BGT96224V316_LOCUS7102</name>
</gene>
<protein>
    <submittedName>
        <fullName evidence="2">Bgt-20307</fullName>
    </submittedName>
</protein>
<organism evidence="2 3">
    <name type="scientific">Blumeria graminis f. sp. tritici</name>
    <dbReference type="NCBI Taxonomy" id="62690"/>
    <lineage>
        <taxon>Eukaryota</taxon>
        <taxon>Fungi</taxon>
        <taxon>Dikarya</taxon>
        <taxon>Ascomycota</taxon>
        <taxon>Pezizomycotina</taxon>
        <taxon>Leotiomycetes</taxon>
        <taxon>Erysiphales</taxon>
        <taxon>Erysiphaceae</taxon>
        <taxon>Blumeria</taxon>
    </lineage>
</organism>
<dbReference type="InterPro" id="IPR043502">
    <property type="entry name" value="DNA/RNA_pol_sf"/>
</dbReference>
<dbReference type="SUPFAM" id="SSF56672">
    <property type="entry name" value="DNA/RNA polymerases"/>
    <property type="match status" value="1"/>
</dbReference>
<evidence type="ECO:0000256" key="1">
    <source>
        <dbReference type="SAM" id="MobiDB-lite"/>
    </source>
</evidence>
<evidence type="ECO:0000313" key="2">
    <source>
        <dbReference type="EMBL" id="VDB93351.1"/>
    </source>
</evidence>
<keyword evidence="3" id="KW-1185">Reference proteome</keyword>
<feature type="region of interest" description="Disordered" evidence="1">
    <location>
        <begin position="1"/>
        <end position="22"/>
    </location>
</feature>
<proteinExistence type="predicted"/>
<dbReference type="EMBL" id="LR026992">
    <property type="protein sequence ID" value="VDB93351.1"/>
    <property type="molecule type" value="Genomic_DNA"/>
</dbReference>
<evidence type="ECO:0000313" key="3">
    <source>
        <dbReference type="Proteomes" id="UP000324639"/>
    </source>
</evidence>
<dbReference type="AlphaFoldDB" id="A0A9X9MMU4"/>
<sequence length="140" mass="15838">MSGQQTISKTPPPPPPKLSHKNLSFTTFDDQIVKFHLTTTPTGLKLGEMYIEKFPSLSKKSARKIEVLSRTKHRIDAANHSPIKLPPRRYSHVQLEAIREFCKAHSGTIIRKSASPWVAPLHVTRRKHLPNQSKPYGKSV</sequence>